<dbReference type="FunFam" id="3.40.50.12780:FF:000025">
    <property type="entry name" value="luciferin 4-monooxygenase"/>
    <property type="match status" value="1"/>
</dbReference>
<evidence type="ECO:0000256" key="1">
    <source>
        <dbReference type="ARBA" id="ARBA00004275"/>
    </source>
</evidence>
<dbReference type="Proteomes" id="UP000092462">
    <property type="component" value="Unassembled WGS sequence"/>
</dbReference>
<dbReference type="InterPro" id="IPR025110">
    <property type="entry name" value="AMP-bd_C"/>
</dbReference>
<protein>
    <recommendedName>
        <fullName evidence="7">Luciferin 4-monooxygenase</fullName>
    </recommendedName>
</protein>
<name>A0A1B0CZY0_PHLPP</name>
<dbReference type="GO" id="GO:0004467">
    <property type="term" value="F:long-chain fatty acid-CoA ligase activity"/>
    <property type="evidence" value="ECO:0007669"/>
    <property type="project" value="TreeGrafter"/>
</dbReference>
<dbReference type="InterPro" id="IPR000873">
    <property type="entry name" value="AMP-dep_synth/lig_dom"/>
</dbReference>
<keyword evidence="2" id="KW-0576">Peroxisome</keyword>
<dbReference type="InterPro" id="IPR045851">
    <property type="entry name" value="AMP-bd_C_sf"/>
</dbReference>
<sequence length="546" mass="60158">MSAVTFDSVNKIWCGGDSISPLFHENCTVGRAVLHLLSLSPDKICQVSADDGSKRTNGEIYEATLNIAFNLRKIGCSTGDIVGFVCRNSHDLTPAFLAALFLGTPTNILDVSFSEDEIVHMFRITRPKIVFCDDDMAEKVERLLREKLDIAAKIIILGQRVPSFSHINDFINGDVSQTERMKLIMHPPQIDKTSIAMITCSSGTTGLSKAVPLSYENLLHRYFTPFLPLIPKSDDAVLCFSSLYWVTGCASLLMSLTLGFKRIITTMPFSPEKVVTIAKEHNITILVISVGNTAELASWCFEDVKILPSVKSIIMSGNILSEKVFNKIRTIICNGTFCNSYGTTETGRIAKNINVDKTNLHSVGELLPGVKVKILDEDGKKMGVNQVGEICSKSPGQFKGFYANSEATKDIIDEDGWVHTGDIGHFDAKGLLYISGRKKNWFNYFSHRIIPEEIEQILEGHPAVFKAVVVGIPDPLAIELPAAVVVLKTGYSVTKEELTKFVEGNVSDHKKLRGGVYFVNELQMTASGKIKKSKVIKMAKELHTTS</sequence>
<dbReference type="PROSITE" id="PS00455">
    <property type="entry name" value="AMP_BINDING"/>
    <property type="match status" value="1"/>
</dbReference>
<proteinExistence type="predicted"/>
<evidence type="ECO:0000256" key="2">
    <source>
        <dbReference type="ARBA" id="ARBA00023140"/>
    </source>
</evidence>
<feature type="domain" description="AMP-dependent synthetase/ligase" evidence="3">
    <location>
        <begin position="40"/>
        <end position="402"/>
    </location>
</feature>
<dbReference type="GO" id="GO:0005777">
    <property type="term" value="C:peroxisome"/>
    <property type="evidence" value="ECO:0007669"/>
    <property type="project" value="UniProtKB-SubCell"/>
</dbReference>
<dbReference type="Gene3D" id="3.40.50.12780">
    <property type="entry name" value="N-terminal domain of ligase-like"/>
    <property type="match status" value="1"/>
</dbReference>
<dbReference type="InterPro" id="IPR042099">
    <property type="entry name" value="ANL_N_sf"/>
</dbReference>
<accession>A0A1B0CZY0</accession>
<feature type="domain" description="AMP-binding enzyme C-terminal" evidence="4">
    <location>
        <begin position="453"/>
        <end position="529"/>
    </location>
</feature>
<dbReference type="Pfam" id="PF13193">
    <property type="entry name" value="AMP-binding_C"/>
    <property type="match status" value="1"/>
</dbReference>
<evidence type="ECO:0000313" key="5">
    <source>
        <dbReference type="EnsemblMetazoa" id="PPAI000652-PA"/>
    </source>
</evidence>
<dbReference type="PANTHER" id="PTHR24096">
    <property type="entry name" value="LONG-CHAIN-FATTY-ACID--COA LIGASE"/>
    <property type="match status" value="1"/>
</dbReference>
<evidence type="ECO:0000259" key="3">
    <source>
        <dbReference type="Pfam" id="PF00501"/>
    </source>
</evidence>
<dbReference type="GO" id="GO:0046949">
    <property type="term" value="P:fatty-acyl-CoA biosynthetic process"/>
    <property type="evidence" value="ECO:0007669"/>
    <property type="project" value="TreeGrafter"/>
</dbReference>
<evidence type="ECO:0000313" key="6">
    <source>
        <dbReference type="Proteomes" id="UP000092462"/>
    </source>
</evidence>
<dbReference type="AlphaFoldDB" id="A0A1B0CZY0"/>
<dbReference type="VEuPathDB" id="VectorBase:PPAPM1_009428"/>
<comment type="subcellular location">
    <subcellularLocation>
        <location evidence="1">Peroxisome</location>
    </subcellularLocation>
</comment>
<reference evidence="5" key="1">
    <citation type="submission" date="2022-08" db="UniProtKB">
        <authorList>
            <consortium name="EnsemblMetazoa"/>
        </authorList>
    </citation>
    <scope>IDENTIFICATION</scope>
    <source>
        <strain evidence="5">Israel</strain>
    </source>
</reference>
<dbReference type="EnsemblMetazoa" id="PPAI000652-RA">
    <property type="protein sequence ID" value="PPAI000652-PA"/>
    <property type="gene ID" value="PPAI000652"/>
</dbReference>
<dbReference type="PANTHER" id="PTHR24096:SF353">
    <property type="entry name" value="GH16244P-RELATED"/>
    <property type="match status" value="1"/>
</dbReference>
<keyword evidence="6" id="KW-1185">Reference proteome</keyword>
<organism evidence="5 6">
    <name type="scientific">Phlebotomus papatasi</name>
    <name type="common">Sandfly</name>
    <dbReference type="NCBI Taxonomy" id="29031"/>
    <lineage>
        <taxon>Eukaryota</taxon>
        <taxon>Metazoa</taxon>
        <taxon>Ecdysozoa</taxon>
        <taxon>Arthropoda</taxon>
        <taxon>Hexapoda</taxon>
        <taxon>Insecta</taxon>
        <taxon>Pterygota</taxon>
        <taxon>Neoptera</taxon>
        <taxon>Endopterygota</taxon>
        <taxon>Diptera</taxon>
        <taxon>Nematocera</taxon>
        <taxon>Psychodoidea</taxon>
        <taxon>Psychodidae</taxon>
        <taxon>Phlebotomus</taxon>
        <taxon>Phlebotomus</taxon>
    </lineage>
</organism>
<dbReference type="Gene3D" id="3.30.300.30">
    <property type="match status" value="1"/>
</dbReference>
<dbReference type="InterPro" id="IPR020845">
    <property type="entry name" value="AMP-binding_CS"/>
</dbReference>
<evidence type="ECO:0008006" key="7">
    <source>
        <dbReference type="Google" id="ProtNLM"/>
    </source>
</evidence>
<evidence type="ECO:0000259" key="4">
    <source>
        <dbReference type="Pfam" id="PF13193"/>
    </source>
</evidence>
<dbReference type="EMBL" id="AJVK01021115">
    <property type="status" value="NOT_ANNOTATED_CDS"/>
    <property type="molecule type" value="Genomic_DNA"/>
</dbReference>
<dbReference type="VEuPathDB" id="VectorBase:PPAI000652"/>
<dbReference type="Pfam" id="PF00501">
    <property type="entry name" value="AMP-binding"/>
    <property type="match status" value="1"/>
</dbReference>
<dbReference type="SUPFAM" id="SSF56801">
    <property type="entry name" value="Acetyl-CoA synthetase-like"/>
    <property type="match status" value="1"/>
</dbReference>